<gene>
    <name evidence="11" type="ORF">A3F84_07055</name>
</gene>
<organism evidence="11 12">
    <name type="scientific">Handelsmanbacteria sp. (strain RIFCSPLOWO2_12_FULL_64_10)</name>
    <dbReference type="NCBI Taxonomy" id="1817868"/>
    <lineage>
        <taxon>Bacteria</taxon>
        <taxon>Candidatus Handelsmaniibacteriota</taxon>
    </lineage>
</organism>
<evidence type="ECO:0000256" key="8">
    <source>
        <dbReference type="ARBA" id="ARBA00023277"/>
    </source>
</evidence>
<dbReference type="InterPro" id="IPR013750">
    <property type="entry name" value="GHMP_kinase_C_dom"/>
</dbReference>
<keyword evidence="8" id="KW-0119">Carbohydrate metabolism</keyword>
<dbReference type="Pfam" id="PF08544">
    <property type="entry name" value="GHMP_kinases_C"/>
    <property type="match status" value="1"/>
</dbReference>
<dbReference type="InterPro" id="IPR020568">
    <property type="entry name" value="Ribosomal_Su5_D2-typ_SF"/>
</dbReference>
<dbReference type="GO" id="GO:0005524">
    <property type="term" value="F:ATP binding"/>
    <property type="evidence" value="ECO:0007669"/>
    <property type="project" value="UniProtKB-KW"/>
</dbReference>
<dbReference type="GO" id="GO:0004335">
    <property type="term" value="F:galactokinase activity"/>
    <property type="evidence" value="ECO:0007669"/>
    <property type="project" value="InterPro"/>
</dbReference>
<dbReference type="EMBL" id="MFKF01000402">
    <property type="protein sequence ID" value="OGG44508.1"/>
    <property type="molecule type" value="Genomic_DNA"/>
</dbReference>
<proteinExistence type="predicted"/>
<keyword evidence="6" id="KW-0460">Magnesium</keyword>
<dbReference type="InterPro" id="IPR036554">
    <property type="entry name" value="GHMP_kinase_C_sf"/>
</dbReference>
<reference evidence="11 12" key="1">
    <citation type="journal article" date="2016" name="Nat. Commun.">
        <title>Thousands of microbial genomes shed light on interconnected biogeochemical processes in an aquifer system.</title>
        <authorList>
            <person name="Anantharaman K."/>
            <person name="Brown C.T."/>
            <person name="Hug L.A."/>
            <person name="Sharon I."/>
            <person name="Castelle C.J."/>
            <person name="Probst A.J."/>
            <person name="Thomas B.C."/>
            <person name="Singh A."/>
            <person name="Wilkins M.J."/>
            <person name="Karaoz U."/>
            <person name="Brodie E.L."/>
            <person name="Williams K.H."/>
            <person name="Hubbard S.S."/>
            <person name="Banfield J.F."/>
        </authorList>
    </citation>
    <scope>NUCLEOTIDE SEQUENCE [LARGE SCALE GENOMIC DNA]</scope>
    <source>
        <strain evidence="12">RIFCSPLOWO2_12_FULL_64_10</strain>
    </source>
</reference>
<dbReference type="FunFam" id="3.30.70.890:FF:000001">
    <property type="entry name" value="Galactokinase"/>
    <property type="match status" value="1"/>
</dbReference>
<evidence type="ECO:0000313" key="11">
    <source>
        <dbReference type="EMBL" id="OGG44508.1"/>
    </source>
</evidence>
<dbReference type="AlphaFoldDB" id="A0A1F6C5V7"/>
<dbReference type="GO" id="GO:0005829">
    <property type="term" value="C:cytosol"/>
    <property type="evidence" value="ECO:0007669"/>
    <property type="project" value="TreeGrafter"/>
</dbReference>
<evidence type="ECO:0000256" key="4">
    <source>
        <dbReference type="ARBA" id="ARBA00022777"/>
    </source>
</evidence>
<dbReference type="Pfam" id="PF00288">
    <property type="entry name" value="GHMP_kinases_N"/>
    <property type="match status" value="1"/>
</dbReference>
<dbReference type="Gene3D" id="3.30.230.10">
    <property type="match status" value="1"/>
</dbReference>
<keyword evidence="4" id="KW-0418">Kinase</keyword>
<accession>A0A1F6C5V7</accession>
<dbReference type="PIRSF" id="PIRSF000530">
    <property type="entry name" value="Galactokinase"/>
    <property type="match status" value="1"/>
</dbReference>
<evidence type="ECO:0000256" key="5">
    <source>
        <dbReference type="ARBA" id="ARBA00022840"/>
    </source>
</evidence>
<name>A0A1F6C5V7_HANXR</name>
<keyword evidence="3" id="KW-0547">Nucleotide-binding</keyword>
<dbReference type="SUPFAM" id="SSF55060">
    <property type="entry name" value="GHMP Kinase, C-terminal domain"/>
    <property type="match status" value="1"/>
</dbReference>
<dbReference type="PANTHER" id="PTHR10457">
    <property type="entry name" value="MEVALONATE KINASE/GALACTOKINASE"/>
    <property type="match status" value="1"/>
</dbReference>
<dbReference type="InterPro" id="IPR006203">
    <property type="entry name" value="GHMP_knse_ATP-bd_CS"/>
</dbReference>
<sequence length="389" mass="41923">MDLLRKAYGAAQADIRVILSPYRICPLGAHVDHQLGCVSGAPIDRGIALAFAPGVRGEVRLRSLDFRGEVAFSLDDVPARVEGDWGNYPRGAVRALQQTRGLRCGLVGVIAGSLPIGGLSSSAAAGVAYLMALGAVNGVSLSPDDLIALDRHIENVYLGLNNGVLDQSVIVAGRRGRLLHVDCLSNERRALDAPRGMPAFEALIVHSGVTQALVTTGYNRRVAECEGAARGLLEMAGGPVPERPRLRHVSRAAFEAYGERLPDPLRRRARHFFEENDRVAEGARAWTAGNLSRFGTLMNASGRSSIDNYECGSPPLIALYEILRDSEGVYGTRFSGAGFRGACVALIDPARREGVEGEVRQRYAGRYPEYRDRFSIHACGTDDGARMVE</sequence>
<comment type="caution">
    <text evidence="11">The sequence shown here is derived from an EMBL/GenBank/DDBJ whole genome shotgun (WGS) entry which is preliminary data.</text>
</comment>
<dbReference type="GO" id="GO:0046872">
    <property type="term" value="F:metal ion binding"/>
    <property type="evidence" value="ECO:0007669"/>
    <property type="project" value="UniProtKB-KW"/>
</dbReference>
<feature type="domain" description="GHMP kinase N-terminal" evidence="9">
    <location>
        <begin position="87"/>
        <end position="173"/>
    </location>
</feature>
<keyword evidence="2" id="KW-0479">Metal-binding</keyword>
<evidence type="ECO:0000259" key="9">
    <source>
        <dbReference type="Pfam" id="PF00288"/>
    </source>
</evidence>
<protein>
    <recommendedName>
        <fullName evidence="13">Galactokinase</fullName>
    </recommendedName>
</protein>
<evidence type="ECO:0000259" key="10">
    <source>
        <dbReference type="Pfam" id="PF08544"/>
    </source>
</evidence>
<evidence type="ECO:0000256" key="6">
    <source>
        <dbReference type="ARBA" id="ARBA00022842"/>
    </source>
</evidence>
<evidence type="ECO:0000256" key="7">
    <source>
        <dbReference type="ARBA" id="ARBA00023144"/>
    </source>
</evidence>
<dbReference type="InterPro" id="IPR014721">
    <property type="entry name" value="Ribsml_uS5_D2-typ_fold_subgr"/>
</dbReference>
<dbReference type="InterPro" id="IPR006204">
    <property type="entry name" value="GHMP_kinase_N_dom"/>
</dbReference>
<feature type="domain" description="GHMP kinase C-terminal" evidence="10">
    <location>
        <begin position="288"/>
        <end position="364"/>
    </location>
</feature>
<keyword evidence="5" id="KW-0067">ATP-binding</keyword>
<keyword evidence="1" id="KW-0808">Transferase</keyword>
<evidence type="ECO:0000256" key="2">
    <source>
        <dbReference type="ARBA" id="ARBA00022723"/>
    </source>
</evidence>
<dbReference type="SUPFAM" id="SSF54211">
    <property type="entry name" value="Ribosomal protein S5 domain 2-like"/>
    <property type="match status" value="1"/>
</dbReference>
<dbReference type="InterPro" id="IPR006206">
    <property type="entry name" value="Mevalonate/galactokinase"/>
</dbReference>
<evidence type="ECO:0000313" key="12">
    <source>
        <dbReference type="Proteomes" id="UP000178606"/>
    </source>
</evidence>
<dbReference type="InterPro" id="IPR000705">
    <property type="entry name" value="Galactokinase"/>
</dbReference>
<evidence type="ECO:0008006" key="13">
    <source>
        <dbReference type="Google" id="ProtNLM"/>
    </source>
</evidence>
<dbReference type="Proteomes" id="UP000178606">
    <property type="component" value="Unassembled WGS sequence"/>
</dbReference>
<dbReference type="PROSITE" id="PS00627">
    <property type="entry name" value="GHMP_KINASES_ATP"/>
    <property type="match status" value="1"/>
</dbReference>
<dbReference type="Gene3D" id="3.30.70.890">
    <property type="entry name" value="GHMP kinase, C-terminal domain"/>
    <property type="match status" value="1"/>
</dbReference>
<dbReference type="PRINTS" id="PR00473">
    <property type="entry name" value="GALCTOKINASE"/>
</dbReference>
<dbReference type="PANTHER" id="PTHR10457:SF6">
    <property type="entry name" value="GALACTURONOKINASE"/>
    <property type="match status" value="1"/>
</dbReference>
<dbReference type="GO" id="GO:0006012">
    <property type="term" value="P:galactose metabolic process"/>
    <property type="evidence" value="ECO:0007669"/>
    <property type="project" value="UniProtKB-KW"/>
</dbReference>
<keyword evidence="7" id="KW-0299">Galactose metabolism</keyword>
<evidence type="ECO:0000256" key="3">
    <source>
        <dbReference type="ARBA" id="ARBA00022741"/>
    </source>
</evidence>
<dbReference type="PRINTS" id="PR00959">
    <property type="entry name" value="MEVGALKINASE"/>
</dbReference>
<evidence type="ECO:0000256" key="1">
    <source>
        <dbReference type="ARBA" id="ARBA00022679"/>
    </source>
</evidence>